<name>A0ABV3L8W5_9RHOB</name>
<evidence type="ECO:0000313" key="2">
    <source>
        <dbReference type="EMBL" id="MEV8467932.1"/>
    </source>
</evidence>
<gene>
    <name evidence="2" type="ORF">AB0T83_14225</name>
</gene>
<keyword evidence="3" id="KW-1185">Reference proteome</keyword>
<accession>A0ABV3L8W5</accession>
<feature type="domain" description="DUF374" evidence="1">
    <location>
        <begin position="80"/>
        <end position="143"/>
    </location>
</feature>
<sequence>MNNLKKQWRRLEVRLQKSHRVQGALRSLFSAYVNFVFRTTRWQKLGFESYEADIARGVPRVLCCWHSRLVFTPYLRDWSDHPLTVMASGHADAQIASENLRQRGVEVIELATSGDNTGAIKQAVKCLRKGRSLGITVDGPFGPPEEAKPGALVIAGLAGVQAAPCTYEVTRKIRLGTWDRFIVPLPFGRGVLAVGDGFTPPKRMSEEEMADAQARLTGLLQDLGVRAEERLKG</sequence>
<evidence type="ECO:0000259" key="1">
    <source>
        <dbReference type="Pfam" id="PF04028"/>
    </source>
</evidence>
<proteinExistence type="predicted"/>
<reference evidence="2 3" key="1">
    <citation type="submission" date="2024-07" db="EMBL/GenBank/DDBJ databases">
        <authorList>
            <person name="Kang M."/>
        </authorList>
    </citation>
    <scope>NUCLEOTIDE SEQUENCE [LARGE SCALE GENOMIC DNA]</scope>
    <source>
        <strain evidence="2 3">DFM31</strain>
    </source>
</reference>
<protein>
    <submittedName>
        <fullName evidence="2">DUF374 domain-containing protein</fullName>
    </submittedName>
</protein>
<dbReference type="Proteomes" id="UP001553161">
    <property type="component" value="Unassembled WGS sequence"/>
</dbReference>
<evidence type="ECO:0000313" key="3">
    <source>
        <dbReference type="Proteomes" id="UP001553161"/>
    </source>
</evidence>
<organism evidence="2 3">
    <name type="scientific">Meridianimarinicoccus marinus</name>
    <dbReference type="NCBI Taxonomy" id="3231483"/>
    <lineage>
        <taxon>Bacteria</taxon>
        <taxon>Pseudomonadati</taxon>
        <taxon>Pseudomonadota</taxon>
        <taxon>Alphaproteobacteria</taxon>
        <taxon>Rhodobacterales</taxon>
        <taxon>Paracoccaceae</taxon>
        <taxon>Meridianimarinicoccus</taxon>
    </lineage>
</organism>
<comment type="caution">
    <text evidence="2">The sequence shown here is derived from an EMBL/GenBank/DDBJ whole genome shotgun (WGS) entry which is preliminary data.</text>
</comment>
<dbReference type="Pfam" id="PF04028">
    <property type="entry name" value="DUF374"/>
    <property type="match status" value="1"/>
</dbReference>
<dbReference type="RefSeq" id="WP_366193843.1">
    <property type="nucleotide sequence ID" value="NZ_JBFBVU010000019.1"/>
</dbReference>
<dbReference type="InterPro" id="IPR007172">
    <property type="entry name" value="DUF374"/>
</dbReference>
<dbReference type="EMBL" id="JBFBVU010000019">
    <property type="protein sequence ID" value="MEV8467932.1"/>
    <property type="molecule type" value="Genomic_DNA"/>
</dbReference>